<dbReference type="GO" id="GO:0008929">
    <property type="term" value="F:methylglyoxal synthase activity"/>
    <property type="evidence" value="ECO:0007669"/>
    <property type="project" value="UniProtKB-UniRule"/>
</dbReference>
<dbReference type="InterPro" id="IPR011607">
    <property type="entry name" value="MGS-like_dom"/>
</dbReference>
<evidence type="ECO:0000313" key="5">
    <source>
        <dbReference type="Proteomes" id="UP000005753"/>
    </source>
</evidence>
<dbReference type="SUPFAM" id="SSF52335">
    <property type="entry name" value="Methylglyoxal synthase-like"/>
    <property type="match status" value="1"/>
</dbReference>
<dbReference type="PANTHER" id="PTHR30492">
    <property type="entry name" value="METHYLGLYOXAL SYNTHASE"/>
    <property type="match status" value="1"/>
</dbReference>
<feature type="binding site" evidence="1">
    <location>
        <position position="12"/>
    </location>
    <ligand>
        <name>substrate</name>
    </ligand>
</feature>
<dbReference type="PROSITE" id="PS51855">
    <property type="entry name" value="MGS"/>
    <property type="match status" value="1"/>
</dbReference>
<proteinExistence type="inferred from homology"/>
<comment type="function">
    <text evidence="1">Catalyzes the formation of methylglyoxal from dihydroxyacetone phosphate.</text>
</comment>
<dbReference type="InterPro" id="IPR036914">
    <property type="entry name" value="MGS-like_dom_sf"/>
</dbReference>
<keyword evidence="5" id="KW-1185">Reference proteome</keyword>
<dbReference type="PANTHER" id="PTHR30492:SF0">
    <property type="entry name" value="METHYLGLYOXAL SYNTHASE"/>
    <property type="match status" value="1"/>
</dbReference>
<evidence type="ECO:0000256" key="2">
    <source>
        <dbReference type="PIRSR" id="PIRSR006614-1"/>
    </source>
</evidence>
<dbReference type="Pfam" id="PF02142">
    <property type="entry name" value="MGS"/>
    <property type="match status" value="1"/>
</dbReference>
<protein>
    <recommendedName>
        <fullName evidence="1">Methylglyoxal synthase</fullName>
        <shortName evidence="1">MGS</shortName>
        <ecNumber evidence="1">4.2.3.3</ecNumber>
    </recommendedName>
</protein>
<dbReference type="GO" id="GO:0019242">
    <property type="term" value="P:methylglyoxal biosynthetic process"/>
    <property type="evidence" value="ECO:0007669"/>
    <property type="project" value="UniProtKB-UniRule"/>
</dbReference>
<dbReference type="AlphaFoldDB" id="I5AQK9"/>
<dbReference type="HAMAP" id="MF_00549">
    <property type="entry name" value="Methylglyoxal_synth"/>
    <property type="match status" value="1"/>
</dbReference>
<feature type="domain" description="MGS-like" evidence="3">
    <location>
        <begin position="1"/>
        <end position="135"/>
    </location>
</feature>
<comment type="similarity">
    <text evidence="1">Belongs to the methylglyoxal synthase family.</text>
</comment>
<dbReference type="STRING" id="633697.EubceDRAFT1_0222"/>
<dbReference type="eggNOG" id="COG1803">
    <property type="taxonomic scope" value="Bacteria"/>
</dbReference>
<comment type="caution">
    <text evidence="1">Lacks conserved residue(s) required for the propagation of feature annotation.</text>
</comment>
<feature type="active site" description="Proton donor/acceptor" evidence="1 2">
    <location>
        <position position="60"/>
    </location>
</feature>
<dbReference type="NCBIfam" id="NF003559">
    <property type="entry name" value="PRK05234.1"/>
    <property type="match status" value="1"/>
</dbReference>
<comment type="catalytic activity">
    <reaction evidence="1">
        <text>dihydroxyacetone phosphate = methylglyoxal + phosphate</text>
        <dbReference type="Rhea" id="RHEA:17937"/>
        <dbReference type="ChEBI" id="CHEBI:17158"/>
        <dbReference type="ChEBI" id="CHEBI:43474"/>
        <dbReference type="ChEBI" id="CHEBI:57642"/>
        <dbReference type="EC" id="4.2.3.3"/>
    </reaction>
</comment>
<sequence>MNIGIIAHNSKKSLIEDFCIAYKGILARHEIYATGTTGRRIEEVTSLHIHKFLAGGLGGDKQFTEMIERNDMDMVIFFYNPAIPSPREPDVMKIVRCCDQYNIPVATNIATAEMLIMGLDRGDLDWRIQYKEDME</sequence>
<keyword evidence="1" id="KW-0456">Lyase</keyword>
<dbReference type="Gene3D" id="3.40.50.1380">
    <property type="entry name" value="Methylglyoxal synthase-like domain"/>
    <property type="match status" value="1"/>
</dbReference>
<reference evidence="4 5" key="2">
    <citation type="submission" date="2012-02" db="EMBL/GenBank/DDBJ databases">
        <title>Improved High-Quality Draft sequence of Eubacterium cellulosolvens 6.</title>
        <authorList>
            <consortium name="US DOE Joint Genome Institute"/>
            <person name="Lucas S."/>
            <person name="Han J."/>
            <person name="Lapidus A."/>
            <person name="Cheng J.-F."/>
            <person name="Goodwin L."/>
            <person name="Pitluck S."/>
            <person name="Peters L."/>
            <person name="Mikhailova N."/>
            <person name="Gu W."/>
            <person name="Detter J.C."/>
            <person name="Han C."/>
            <person name="Tapia R."/>
            <person name="Land M."/>
            <person name="Hauser L."/>
            <person name="Kyrpides N."/>
            <person name="Ivanova N."/>
            <person name="Pagani I."/>
            <person name="Johnson E."/>
            <person name="Mukhopadhyay B."/>
            <person name="Anderson I."/>
            <person name="Woyke T."/>
        </authorList>
    </citation>
    <scope>NUCLEOTIDE SEQUENCE [LARGE SCALE GENOMIC DNA]</scope>
    <source>
        <strain evidence="4 5">6</strain>
    </source>
</reference>
<evidence type="ECO:0000259" key="3">
    <source>
        <dbReference type="PROSITE" id="PS51855"/>
    </source>
</evidence>
<feature type="binding site" evidence="1">
    <location>
        <begin position="34"/>
        <end position="37"/>
    </location>
    <ligand>
        <name>substrate</name>
    </ligand>
</feature>
<reference evidence="4 5" key="1">
    <citation type="submission" date="2010-08" db="EMBL/GenBank/DDBJ databases">
        <authorList>
            <consortium name="US DOE Joint Genome Institute (JGI-PGF)"/>
            <person name="Lucas S."/>
            <person name="Copeland A."/>
            <person name="Lapidus A."/>
            <person name="Cheng J.-F."/>
            <person name="Bruce D."/>
            <person name="Goodwin L."/>
            <person name="Pitluck S."/>
            <person name="Land M.L."/>
            <person name="Hauser L."/>
            <person name="Chang Y.-J."/>
            <person name="Anderson I.J."/>
            <person name="Johnson E."/>
            <person name="Mulhopadhyay B."/>
            <person name="Kyrpides N."/>
            <person name="Woyke T.J."/>
        </authorList>
    </citation>
    <scope>NUCLEOTIDE SEQUENCE [LARGE SCALE GENOMIC DNA]</scope>
    <source>
        <strain evidence="4 5">6</strain>
    </source>
</reference>
<dbReference type="HOGENOM" id="CLU_120420_1_0_9"/>
<dbReference type="OrthoDB" id="9787147at2"/>
<name>I5AQK9_EUBC6</name>
<organism evidence="4 5">
    <name type="scientific">Eubacterium cellulosolvens (strain ATCC 43171 / JCM 9499 / 6)</name>
    <name type="common">Cillobacterium cellulosolvens</name>
    <dbReference type="NCBI Taxonomy" id="633697"/>
    <lineage>
        <taxon>Bacteria</taxon>
        <taxon>Bacillati</taxon>
        <taxon>Bacillota</taxon>
        <taxon>Clostridia</taxon>
        <taxon>Eubacteriales</taxon>
        <taxon>Eubacteriaceae</taxon>
        <taxon>Eubacterium</taxon>
    </lineage>
</organism>
<dbReference type="SMART" id="SM00851">
    <property type="entry name" value="MGS"/>
    <property type="match status" value="1"/>
</dbReference>
<dbReference type="EMBL" id="CM001487">
    <property type="protein sequence ID" value="EIM56082.1"/>
    <property type="molecule type" value="Genomic_DNA"/>
</dbReference>
<dbReference type="GO" id="GO:0005829">
    <property type="term" value="C:cytosol"/>
    <property type="evidence" value="ECO:0007669"/>
    <property type="project" value="TreeGrafter"/>
</dbReference>
<dbReference type="Proteomes" id="UP000005753">
    <property type="component" value="Chromosome"/>
</dbReference>
<dbReference type="PIRSF" id="PIRSF006614">
    <property type="entry name" value="Methylglyox_syn"/>
    <property type="match status" value="1"/>
</dbReference>
<evidence type="ECO:0000313" key="4">
    <source>
        <dbReference type="EMBL" id="EIM56082.1"/>
    </source>
</evidence>
<feature type="binding site" evidence="1">
    <location>
        <position position="8"/>
    </location>
    <ligand>
        <name>substrate</name>
    </ligand>
</feature>
<evidence type="ECO:0000256" key="1">
    <source>
        <dbReference type="HAMAP-Rule" id="MF_00549"/>
    </source>
</evidence>
<accession>I5AQK9</accession>
<dbReference type="InterPro" id="IPR004363">
    <property type="entry name" value="Methylgl_synth"/>
</dbReference>
<gene>
    <name evidence="1" type="primary">mgsA</name>
    <name evidence="4" type="ORF">EubceDRAFT1_0222</name>
</gene>
<dbReference type="EC" id="4.2.3.3" evidence="1"/>